<dbReference type="EMBL" id="CP117522">
    <property type="protein sequence ID" value="WNE95654.1"/>
    <property type="molecule type" value="Genomic_DNA"/>
</dbReference>
<sequence>MRATRATLVGLIAAMTFASTAGAAHEYRTTATTGHPSARHVLASGEGPAVAPLSGEGPAFAAA</sequence>
<dbReference type="Proteomes" id="UP001305606">
    <property type="component" value="Chromosome"/>
</dbReference>
<evidence type="ECO:0000256" key="1">
    <source>
        <dbReference type="SAM" id="SignalP"/>
    </source>
</evidence>
<reference evidence="2 3" key="1">
    <citation type="submission" date="2023-02" db="EMBL/GenBank/DDBJ databases">
        <title>Streptomyces sp. SCA4-21 with antifungal activity against Fusarium oxysporum f. sp. cubense, Streptomyces sp. SCA2-17 with antifungal activity against Fusarium oxysporum f. sp. cubense.</title>
        <authorList>
            <person name="Qi D."/>
        </authorList>
    </citation>
    <scope>NUCLEOTIDE SEQUENCE [LARGE SCALE GENOMIC DNA]</scope>
    <source>
        <strain evidence="2 3">SCA4-21</strain>
    </source>
</reference>
<proteinExistence type="predicted"/>
<accession>A0ABY9UUV1</accession>
<name>A0ABY9UUV1_9ACTN</name>
<evidence type="ECO:0000313" key="3">
    <source>
        <dbReference type="Proteomes" id="UP001305606"/>
    </source>
</evidence>
<feature type="chain" id="PRO_5046802179" evidence="1">
    <location>
        <begin position="24"/>
        <end position="63"/>
    </location>
</feature>
<gene>
    <name evidence="2" type="ORF">PS467_10055</name>
</gene>
<organism evidence="2 3">
    <name type="scientific">Streptomyces luomodiensis</name>
    <dbReference type="NCBI Taxonomy" id="3026192"/>
    <lineage>
        <taxon>Bacteria</taxon>
        <taxon>Bacillati</taxon>
        <taxon>Actinomycetota</taxon>
        <taxon>Actinomycetes</taxon>
        <taxon>Kitasatosporales</taxon>
        <taxon>Streptomycetaceae</taxon>
        <taxon>Streptomyces</taxon>
    </lineage>
</organism>
<evidence type="ECO:0000313" key="2">
    <source>
        <dbReference type="EMBL" id="WNE95654.1"/>
    </source>
</evidence>
<keyword evidence="3" id="KW-1185">Reference proteome</keyword>
<protein>
    <submittedName>
        <fullName evidence="2">Uncharacterized protein</fullName>
    </submittedName>
</protein>
<dbReference type="RefSeq" id="WP_311034972.1">
    <property type="nucleotide sequence ID" value="NZ_CP117522.1"/>
</dbReference>
<feature type="signal peptide" evidence="1">
    <location>
        <begin position="1"/>
        <end position="23"/>
    </location>
</feature>
<keyword evidence="1" id="KW-0732">Signal</keyword>